<evidence type="ECO:0000313" key="3">
    <source>
        <dbReference type="Proteomes" id="UP000001740"/>
    </source>
</evidence>
<reference evidence="2 3" key="1">
    <citation type="journal article" date="2008" name="BMC Genomics">
        <title>Genome sequence and rapid evolution of the rice pathogen Xanthomonas oryzae pv. oryzae PXO99A.</title>
        <authorList>
            <person name="Salzberg S.L."/>
            <person name="Sommer D.D."/>
            <person name="Schatz M.C."/>
            <person name="Phillippy A.M."/>
            <person name="Rabinowicz P.D."/>
            <person name="Tsuge S."/>
            <person name="Furutani A."/>
            <person name="Ochiai H."/>
            <person name="Delcher A.L."/>
            <person name="Kelley D."/>
            <person name="Madupu R."/>
            <person name="Puiu D."/>
            <person name="Radune D."/>
            <person name="Shumway M."/>
            <person name="Trapnell C."/>
            <person name="Aparna G."/>
            <person name="Jha G."/>
            <person name="Pandey A."/>
            <person name="Patil P.B."/>
            <person name="Ishihara H."/>
            <person name="Meyer D.F."/>
            <person name="Szurek B."/>
            <person name="Verdier V."/>
            <person name="Koebnik R."/>
            <person name="Dow J.M."/>
            <person name="Ryan R.P."/>
            <person name="Hirata H."/>
            <person name="Tsuyumu S."/>
            <person name="Won Lee S."/>
            <person name="Seo Y.S."/>
            <person name="Sriariyanum M."/>
            <person name="Ronald P.C."/>
            <person name="Sonti R.V."/>
            <person name="Van Sluys M.A."/>
            <person name="Leach J.E."/>
            <person name="White F.F."/>
            <person name="Bogdanove A.J."/>
        </authorList>
    </citation>
    <scope>NUCLEOTIDE SEQUENCE [LARGE SCALE GENOMIC DNA]</scope>
    <source>
        <strain evidence="2 3">PXO99A</strain>
    </source>
</reference>
<dbReference type="KEGG" id="xop:PXO_01505"/>
<evidence type="ECO:0000259" key="1">
    <source>
        <dbReference type="Pfam" id="PF13546"/>
    </source>
</evidence>
<gene>
    <name evidence="2" type="ordered locus">PXO_01505</name>
</gene>
<proteinExistence type="predicted"/>
<dbReference type="PANTHER" id="PTHR33627">
    <property type="entry name" value="TRANSPOSASE"/>
    <property type="match status" value="1"/>
</dbReference>
<dbReference type="InterPro" id="IPR038721">
    <property type="entry name" value="IS701-like_DDE_dom"/>
</dbReference>
<name>A0A0K0GMF4_XANOP</name>
<dbReference type="EMBL" id="CP000967">
    <property type="protein sequence ID" value="ACD59886.1"/>
    <property type="molecule type" value="Genomic_DNA"/>
</dbReference>
<sequence length="145" mass="16178">MLTGPNYFNSTVLQIIVPLCHYWKTFRPRGRAVLNRTLEVRFEQYGEVVAAALSHADRKQPAHWYLKGLLLPGGRKSVEPMAARVHPQNVRSAHQSMHHLMADADWSDQALLAAVAAQVLPPLSRKSAACHWIVDDTGFSKKGLS</sequence>
<protein>
    <submittedName>
        <fullName evidence="2">Isrso17-ISXo8 transposase protein</fullName>
    </submittedName>
</protein>
<accession>A0A0K0GMF4</accession>
<dbReference type="InterPro" id="IPR039365">
    <property type="entry name" value="IS701-like"/>
</dbReference>
<dbReference type="eggNOG" id="COG5659">
    <property type="taxonomic scope" value="Bacteria"/>
</dbReference>
<dbReference type="AlphaFoldDB" id="A0A0K0GMF4"/>
<feature type="domain" description="Transposase IS701-like DDE" evidence="1">
    <location>
        <begin position="50"/>
        <end position="143"/>
    </location>
</feature>
<organism evidence="2 3">
    <name type="scientific">Xanthomonas oryzae pv. oryzae (strain PXO99A)</name>
    <dbReference type="NCBI Taxonomy" id="360094"/>
    <lineage>
        <taxon>Bacteria</taxon>
        <taxon>Pseudomonadati</taxon>
        <taxon>Pseudomonadota</taxon>
        <taxon>Gammaproteobacteria</taxon>
        <taxon>Lysobacterales</taxon>
        <taxon>Lysobacteraceae</taxon>
        <taxon>Xanthomonas</taxon>
    </lineage>
</organism>
<dbReference type="HOGENOM" id="CLU_146785_0_0_6"/>
<dbReference type="Proteomes" id="UP000001740">
    <property type="component" value="Chromosome"/>
</dbReference>
<dbReference type="Pfam" id="PF13546">
    <property type="entry name" value="DDE_5"/>
    <property type="match status" value="1"/>
</dbReference>
<evidence type="ECO:0000313" key="2">
    <source>
        <dbReference type="EMBL" id="ACD59886.1"/>
    </source>
</evidence>
<dbReference type="PANTHER" id="PTHR33627:SF1">
    <property type="entry name" value="TRANSPOSASE"/>
    <property type="match status" value="1"/>
</dbReference>